<name>A0A6L3ZGE0_9FLAO</name>
<gene>
    <name evidence="1" type="ORF">F8C82_12460</name>
</gene>
<keyword evidence="2" id="KW-1185">Reference proteome</keyword>
<comment type="caution">
    <text evidence="1">The sequence shown here is derived from an EMBL/GenBank/DDBJ whole genome shotgun (WGS) entry which is preliminary data.</text>
</comment>
<sequence length="289" mass="32401">MKLLQTQLGLWSGLICAISLVTSCEQSNSTIVEKETRSTLMGPHMAPLTNATIVTYTDLFEQAYIGTPDETGSDIQDVNLVEDPEEPIVLAYNEADQIFDFGALTVNSNHSYILHYLLLDDGSGKSYFTYAITKGYIDSTDGVNVSQKLNDDVYGYYLKKVTDGVTLDSISNQNELEGLTASYRTKVKTRDTYPDTQYYSGVHIPHSCLYSAVEVYYFYKENPNMSQLELEFGATAIPLHLDHNKYYVQTPILIWKDSTGGRRLNNSTDHSKPYMDKALDVGHMCPPNC</sequence>
<dbReference type="Proteomes" id="UP000484164">
    <property type="component" value="Unassembled WGS sequence"/>
</dbReference>
<dbReference type="PROSITE" id="PS51257">
    <property type="entry name" value="PROKAR_LIPOPROTEIN"/>
    <property type="match status" value="1"/>
</dbReference>
<dbReference type="AlphaFoldDB" id="A0A6L3ZGE0"/>
<organism evidence="1 2">
    <name type="scientific">Phaeocystidibacter marisrubri</name>
    <dbReference type="NCBI Taxonomy" id="1577780"/>
    <lineage>
        <taxon>Bacteria</taxon>
        <taxon>Pseudomonadati</taxon>
        <taxon>Bacteroidota</taxon>
        <taxon>Flavobacteriia</taxon>
        <taxon>Flavobacteriales</taxon>
        <taxon>Phaeocystidibacteraceae</taxon>
        <taxon>Phaeocystidibacter</taxon>
    </lineage>
</organism>
<proteinExistence type="predicted"/>
<reference evidence="1 2" key="1">
    <citation type="submission" date="2019-10" db="EMBL/GenBank/DDBJ databases">
        <title>Genome sequence of Phaeocystidibacter marisrubri JCM30614 (type strain).</title>
        <authorList>
            <person name="Bowman J.P."/>
        </authorList>
    </citation>
    <scope>NUCLEOTIDE SEQUENCE [LARGE SCALE GENOMIC DNA]</scope>
    <source>
        <strain evidence="1 2">JCM 30614</strain>
    </source>
</reference>
<evidence type="ECO:0000313" key="1">
    <source>
        <dbReference type="EMBL" id="KAB2816487.1"/>
    </source>
</evidence>
<protein>
    <submittedName>
        <fullName evidence="1">Uncharacterized protein</fullName>
    </submittedName>
</protein>
<evidence type="ECO:0000313" key="2">
    <source>
        <dbReference type="Proteomes" id="UP000484164"/>
    </source>
</evidence>
<dbReference type="RefSeq" id="WP_151693914.1">
    <property type="nucleotide sequence ID" value="NZ_BMGX01000001.1"/>
</dbReference>
<accession>A0A6L3ZGE0</accession>
<dbReference type="EMBL" id="WBVQ01000002">
    <property type="protein sequence ID" value="KAB2816487.1"/>
    <property type="molecule type" value="Genomic_DNA"/>
</dbReference>